<dbReference type="RefSeq" id="XP_002953728.1">
    <property type="nucleotide sequence ID" value="XM_002953682.1"/>
</dbReference>
<organism evidence="2">
    <name type="scientific">Volvox carteri f. nagariensis</name>
    <dbReference type="NCBI Taxonomy" id="3068"/>
    <lineage>
        <taxon>Eukaryota</taxon>
        <taxon>Viridiplantae</taxon>
        <taxon>Chlorophyta</taxon>
        <taxon>core chlorophytes</taxon>
        <taxon>Chlorophyceae</taxon>
        <taxon>CS clade</taxon>
        <taxon>Chlamydomonadales</taxon>
        <taxon>Volvocaceae</taxon>
        <taxon>Volvox</taxon>
    </lineage>
</organism>
<evidence type="ECO:0000313" key="1">
    <source>
        <dbReference type="EMBL" id="EFJ45352.1"/>
    </source>
</evidence>
<gene>
    <name evidence="1" type="ORF">VOLCADRAFT_94499</name>
</gene>
<proteinExistence type="predicted"/>
<accession>D8U4Y6</accession>
<keyword evidence="2" id="KW-1185">Reference proteome</keyword>
<evidence type="ECO:0000313" key="2">
    <source>
        <dbReference type="Proteomes" id="UP000001058"/>
    </source>
</evidence>
<dbReference type="AlphaFoldDB" id="D8U4Y6"/>
<protein>
    <submittedName>
        <fullName evidence="1">Uncharacterized protein</fullName>
    </submittedName>
</protein>
<dbReference type="EMBL" id="GL378358">
    <property type="protein sequence ID" value="EFJ45352.1"/>
    <property type="molecule type" value="Genomic_DNA"/>
</dbReference>
<sequence length="101" mass="11259">MCVQRKVTITQSDQNLQCSTPFIQYKKVSFRVLLIRRPDFNLCCPSPMATSMAASTSAGTHSLTFCWHSWRFCVKPASAPLQQEGFFNVCHIVPLSSVSAS</sequence>
<reference evidence="1 2" key="1">
    <citation type="journal article" date="2010" name="Science">
        <title>Genomic analysis of organismal complexity in the multicellular green alga Volvox carteri.</title>
        <authorList>
            <person name="Prochnik S.E."/>
            <person name="Umen J."/>
            <person name="Nedelcu A.M."/>
            <person name="Hallmann A."/>
            <person name="Miller S.M."/>
            <person name="Nishii I."/>
            <person name="Ferris P."/>
            <person name="Kuo A."/>
            <person name="Mitros T."/>
            <person name="Fritz-Laylin L.K."/>
            <person name="Hellsten U."/>
            <person name="Chapman J."/>
            <person name="Simakov O."/>
            <person name="Rensing S.A."/>
            <person name="Terry A."/>
            <person name="Pangilinan J."/>
            <person name="Kapitonov V."/>
            <person name="Jurka J."/>
            <person name="Salamov A."/>
            <person name="Shapiro H."/>
            <person name="Schmutz J."/>
            <person name="Grimwood J."/>
            <person name="Lindquist E."/>
            <person name="Lucas S."/>
            <person name="Grigoriev I.V."/>
            <person name="Schmitt R."/>
            <person name="Kirk D."/>
            <person name="Rokhsar D.S."/>
        </authorList>
    </citation>
    <scope>NUCLEOTIDE SEQUENCE [LARGE SCALE GENOMIC DNA]</scope>
    <source>
        <strain evidence="2">f. Nagariensis / Eve</strain>
    </source>
</reference>
<dbReference type="Proteomes" id="UP000001058">
    <property type="component" value="Unassembled WGS sequence"/>
</dbReference>
<dbReference type="InParanoid" id="D8U4Y6"/>
<dbReference type="GeneID" id="9616518"/>
<name>D8U4Y6_VOLCA</name>
<dbReference type="KEGG" id="vcn:VOLCADRAFT_94499"/>